<dbReference type="Gene3D" id="3.10.450.240">
    <property type="match status" value="1"/>
</dbReference>
<keyword evidence="2" id="KW-0812">Transmembrane</keyword>
<accession>A0A1H9SER5</accession>
<dbReference type="SUPFAM" id="SSF54427">
    <property type="entry name" value="NTF2-like"/>
    <property type="match status" value="1"/>
</dbReference>
<evidence type="ECO:0000256" key="2">
    <source>
        <dbReference type="SAM" id="Phobius"/>
    </source>
</evidence>
<evidence type="ECO:0000259" key="4">
    <source>
        <dbReference type="Pfam" id="PF04280"/>
    </source>
</evidence>
<protein>
    <submittedName>
        <fullName evidence="5">Tim44-like domain-containing protein</fullName>
    </submittedName>
</protein>
<organism evidence="5 6">
    <name type="scientific">Isobaculum melis</name>
    <dbReference type="NCBI Taxonomy" id="142588"/>
    <lineage>
        <taxon>Bacteria</taxon>
        <taxon>Bacillati</taxon>
        <taxon>Bacillota</taxon>
        <taxon>Bacilli</taxon>
        <taxon>Lactobacillales</taxon>
        <taxon>Carnobacteriaceae</taxon>
        <taxon>Isobaculum</taxon>
    </lineage>
</organism>
<evidence type="ECO:0000256" key="3">
    <source>
        <dbReference type="SAM" id="SignalP"/>
    </source>
</evidence>
<dbReference type="RefSeq" id="WP_177165705.1">
    <property type="nucleotide sequence ID" value="NZ_FOHA01000007.1"/>
</dbReference>
<keyword evidence="3" id="KW-0732">Signal</keyword>
<keyword evidence="2" id="KW-0472">Membrane</keyword>
<evidence type="ECO:0000256" key="1">
    <source>
        <dbReference type="SAM" id="MobiDB-lite"/>
    </source>
</evidence>
<evidence type="ECO:0000313" key="6">
    <source>
        <dbReference type="Proteomes" id="UP000198948"/>
    </source>
</evidence>
<dbReference type="InterPro" id="IPR032710">
    <property type="entry name" value="NTF2-like_dom_sf"/>
</dbReference>
<dbReference type="AlphaFoldDB" id="A0A1H9SER5"/>
<feature type="chain" id="PRO_5011600039" evidence="3">
    <location>
        <begin position="27"/>
        <end position="232"/>
    </location>
</feature>
<feature type="region of interest" description="Disordered" evidence="1">
    <location>
        <begin position="40"/>
        <end position="60"/>
    </location>
</feature>
<name>A0A1H9SER5_9LACT</name>
<feature type="transmembrane region" description="Helical" evidence="2">
    <location>
        <begin position="67"/>
        <end position="84"/>
    </location>
</feature>
<feature type="domain" description="Tim44-like" evidence="4">
    <location>
        <begin position="112"/>
        <end position="230"/>
    </location>
</feature>
<reference evidence="5 6" key="1">
    <citation type="submission" date="2016-10" db="EMBL/GenBank/DDBJ databases">
        <authorList>
            <person name="de Groot N.N."/>
        </authorList>
    </citation>
    <scope>NUCLEOTIDE SEQUENCE [LARGE SCALE GENOMIC DNA]</scope>
    <source>
        <strain evidence="5 6">DSM 13760</strain>
    </source>
</reference>
<dbReference type="STRING" id="142588.SAMN04488559_10778"/>
<keyword evidence="6" id="KW-1185">Reference proteome</keyword>
<feature type="signal peptide" evidence="3">
    <location>
        <begin position="1"/>
        <end position="26"/>
    </location>
</feature>
<evidence type="ECO:0000313" key="5">
    <source>
        <dbReference type="EMBL" id="SER83512.1"/>
    </source>
</evidence>
<dbReference type="EMBL" id="FOHA01000007">
    <property type="protein sequence ID" value="SER83512.1"/>
    <property type="molecule type" value="Genomic_DNA"/>
</dbReference>
<dbReference type="Proteomes" id="UP000198948">
    <property type="component" value="Unassembled WGS sequence"/>
</dbReference>
<proteinExistence type="predicted"/>
<feature type="compositionally biased region" description="Basic and acidic residues" evidence="1">
    <location>
        <begin position="49"/>
        <end position="58"/>
    </location>
</feature>
<keyword evidence="2" id="KW-1133">Transmembrane helix</keyword>
<gene>
    <name evidence="5" type="ORF">SAMN04488559_10778</name>
</gene>
<sequence>MKKAIICLLFSLLLCCTLTKPVSAFAGGGGADYNGGGGNGGDTGGGTTHNDHWSDHSDSNTSNESNPFAFLFSLGVGAFVLFSGRKKYRSSSSRKEIDILDYQNPEEVVIDQEVEKIFYLVQEAWQKQNLSSVEKYYGKELLQLHTKKITKMKNKHQKNIIEDLVLRKVGNLKWLEAHQKFSVEIEARAIDYVVDTQSNRVIKGRKEEYGLLREKWFFQKGSKEPWILYRIK</sequence>
<dbReference type="InterPro" id="IPR007379">
    <property type="entry name" value="Tim44-like_dom"/>
</dbReference>
<dbReference type="Pfam" id="PF04280">
    <property type="entry name" value="Tim44"/>
    <property type="match status" value="1"/>
</dbReference>